<keyword evidence="1" id="KW-1133">Transmembrane helix</keyword>
<accession>A0A1C7D557</accession>
<feature type="transmembrane region" description="Helical" evidence="1">
    <location>
        <begin position="124"/>
        <end position="144"/>
    </location>
</feature>
<dbReference type="OrthoDB" id="9786870at2"/>
<dbReference type="AlphaFoldDB" id="A0A1C7D557"/>
<evidence type="ECO:0000256" key="1">
    <source>
        <dbReference type="SAM" id="Phobius"/>
    </source>
</evidence>
<protein>
    <recommendedName>
        <fullName evidence="2">Sulfatase N-terminal domain-containing protein</fullName>
    </recommendedName>
</protein>
<dbReference type="Proteomes" id="UP000092698">
    <property type="component" value="Chromosome"/>
</dbReference>
<gene>
    <name evidence="3" type="ORF">A6F65_00165</name>
</gene>
<dbReference type="RefSeq" id="WP_067784735.1">
    <property type="nucleotide sequence ID" value="NZ_CP016545.1"/>
</dbReference>
<feature type="transmembrane region" description="Helical" evidence="1">
    <location>
        <begin position="79"/>
        <end position="99"/>
    </location>
</feature>
<reference evidence="3 4" key="1">
    <citation type="submission" date="2016-07" db="EMBL/GenBank/DDBJ databases">
        <title>Complete genome sequence of Altererythrobacter namhicola JCM 16345T, containing esterase-encoding genes.</title>
        <authorList>
            <person name="Cheng H."/>
            <person name="Wu Y.-H."/>
            <person name="Jian S.-L."/>
            <person name="Huo Y.-Y."/>
            <person name="Wang C.-S."/>
            <person name="Xu X.-W."/>
        </authorList>
    </citation>
    <scope>NUCLEOTIDE SEQUENCE [LARGE SCALE GENOMIC DNA]</scope>
    <source>
        <strain evidence="3 4">JCM 16345</strain>
    </source>
</reference>
<dbReference type="Gene3D" id="3.40.720.10">
    <property type="entry name" value="Alkaline Phosphatase, subunit A"/>
    <property type="match status" value="1"/>
</dbReference>
<sequence>MNDAETMQRRLPLWRVLLALALFAAGYAVANRYQLTHGVLYRWAAGDMASAAANFGWLALQGAALLAALWLLPTRWMTAALALAFVSVLVNLGFGMTVADTLDAGKLAWLLAETRQAGPAMGEFFGPLVLALAQAVVATGLFWAARKVLAPRKGALALGLFALALPTLLGLIWLPAAGAAERNVYSLALRVAAAEPPPARAAVSIAPDTAGTPRHVVWIVDESIAYDPFARLIAPRLAALQPVDFGRAWAMGNCSAPANVALRSGVAVDRAGPEMDLRATPSIWAYAKKAGYRTLLVEAQVDGPPQNLLLLPELALVDETLNMAGDMDTDRRVAGWLNGQLKSGERSFTFVVLRGVHFQYRDHFPVGTVPTDAPPAEQYRAALTYSKRDFFETLLEGVDRADVAIAYTSDHGQNIAPDTLPHCSRDGVRTEYEVPLLAFLSPERSAVYDDSPREGHSLSQLFPETLVWMGYDRTAAEAAYDNGLTRGPRRYVRFGRGVVPLGAGDRVEVTVSETPEF</sequence>
<dbReference type="InterPro" id="IPR017850">
    <property type="entry name" value="Alkaline_phosphatase_core_sf"/>
</dbReference>
<dbReference type="EMBL" id="CP016545">
    <property type="protein sequence ID" value="ANU06492.1"/>
    <property type="molecule type" value="Genomic_DNA"/>
</dbReference>
<name>A0A1C7D557_9SPHN</name>
<organism evidence="3 4">
    <name type="scientific">Paraurantiacibacter namhicola</name>
    <dbReference type="NCBI Taxonomy" id="645517"/>
    <lineage>
        <taxon>Bacteria</taxon>
        <taxon>Pseudomonadati</taxon>
        <taxon>Pseudomonadota</taxon>
        <taxon>Alphaproteobacteria</taxon>
        <taxon>Sphingomonadales</taxon>
        <taxon>Erythrobacteraceae</taxon>
        <taxon>Paraurantiacibacter</taxon>
    </lineage>
</organism>
<dbReference type="InterPro" id="IPR000917">
    <property type="entry name" value="Sulfatase_N"/>
</dbReference>
<feature type="transmembrane region" description="Helical" evidence="1">
    <location>
        <begin position="54"/>
        <end position="72"/>
    </location>
</feature>
<keyword evidence="1" id="KW-0812">Transmembrane</keyword>
<dbReference type="Pfam" id="PF00884">
    <property type="entry name" value="Sulfatase"/>
    <property type="match status" value="1"/>
</dbReference>
<dbReference type="STRING" id="645517.A6F65_00165"/>
<feature type="transmembrane region" description="Helical" evidence="1">
    <location>
        <begin position="156"/>
        <end position="176"/>
    </location>
</feature>
<dbReference type="SUPFAM" id="SSF53649">
    <property type="entry name" value="Alkaline phosphatase-like"/>
    <property type="match status" value="1"/>
</dbReference>
<dbReference type="KEGG" id="anh:A6F65_00165"/>
<keyword evidence="4" id="KW-1185">Reference proteome</keyword>
<proteinExistence type="predicted"/>
<feature type="domain" description="Sulfatase N-terminal" evidence="2">
    <location>
        <begin position="246"/>
        <end position="471"/>
    </location>
</feature>
<keyword evidence="1" id="KW-0472">Membrane</keyword>
<evidence type="ECO:0000313" key="4">
    <source>
        <dbReference type="Proteomes" id="UP000092698"/>
    </source>
</evidence>
<evidence type="ECO:0000259" key="2">
    <source>
        <dbReference type="Pfam" id="PF00884"/>
    </source>
</evidence>
<evidence type="ECO:0000313" key="3">
    <source>
        <dbReference type="EMBL" id="ANU06492.1"/>
    </source>
</evidence>